<reference evidence="1 2" key="1">
    <citation type="submission" date="2014-02" db="EMBL/GenBank/DDBJ databases">
        <title>The genome sequence of Colletotrichum salicis CBS 607.94.</title>
        <authorList>
            <person name="Baroncelli R."/>
            <person name="Thon M.R."/>
        </authorList>
    </citation>
    <scope>NUCLEOTIDE SEQUENCE [LARGE SCALE GENOMIC DNA]</scope>
    <source>
        <strain evidence="1 2">CBS 607.94</strain>
    </source>
</reference>
<dbReference type="EMBL" id="JFFI01000856">
    <property type="protein sequence ID" value="KXH65599.1"/>
    <property type="molecule type" value="Genomic_DNA"/>
</dbReference>
<protein>
    <submittedName>
        <fullName evidence="1">Uncharacterized protein</fullName>
    </submittedName>
</protein>
<proteinExistence type="predicted"/>
<accession>A0A135UYW6</accession>
<keyword evidence="2" id="KW-1185">Reference proteome</keyword>
<comment type="caution">
    <text evidence="1">The sequence shown here is derived from an EMBL/GenBank/DDBJ whole genome shotgun (WGS) entry which is preliminary data.</text>
</comment>
<name>A0A135UYW6_9PEZI</name>
<organism evidence="1 2">
    <name type="scientific">Colletotrichum salicis</name>
    <dbReference type="NCBI Taxonomy" id="1209931"/>
    <lineage>
        <taxon>Eukaryota</taxon>
        <taxon>Fungi</taxon>
        <taxon>Dikarya</taxon>
        <taxon>Ascomycota</taxon>
        <taxon>Pezizomycotina</taxon>
        <taxon>Sordariomycetes</taxon>
        <taxon>Hypocreomycetidae</taxon>
        <taxon>Glomerellales</taxon>
        <taxon>Glomerellaceae</taxon>
        <taxon>Colletotrichum</taxon>
        <taxon>Colletotrichum acutatum species complex</taxon>
    </lineage>
</organism>
<evidence type="ECO:0000313" key="1">
    <source>
        <dbReference type="EMBL" id="KXH65599.1"/>
    </source>
</evidence>
<dbReference type="Proteomes" id="UP000070121">
    <property type="component" value="Unassembled WGS sequence"/>
</dbReference>
<sequence length="149" mass="16765">MPESSSDNSAHTKPNCYDEDGRIDFAGMNFGQVGAAYAIDAEKTAHEFKEKHAAEARLIRDVRCAGLYVTASRTRVNTEEAKGDRNNADCYEKLKEELASREKLLEEIKLWFGNIILKAVLVTQPLPSIGVIIFKKSRHLKWKSLPSVR</sequence>
<gene>
    <name evidence="1" type="ORF">CSAL01_03241</name>
</gene>
<dbReference type="AlphaFoldDB" id="A0A135UYW6"/>
<evidence type="ECO:0000313" key="2">
    <source>
        <dbReference type="Proteomes" id="UP000070121"/>
    </source>
</evidence>